<evidence type="ECO:0000256" key="5">
    <source>
        <dbReference type="SAM" id="Phobius"/>
    </source>
</evidence>
<organism evidence="6 7">
    <name type="scientific">Umezawaea endophytica</name>
    <dbReference type="NCBI Taxonomy" id="1654476"/>
    <lineage>
        <taxon>Bacteria</taxon>
        <taxon>Bacillati</taxon>
        <taxon>Actinomycetota</taxon>
        <taxon>Actinomycetes</taxon>
        <taxon>Pseudonocardiales</taxon>
        <taxon>Pseudonocardiaceae</taxon>
        <taxon>Umezawaea</taxon>
    </lineage>
</organism>
<dbReference type="EMBL" id="JANYMP010000043">
    <property type="protein sequence ID" value="MCS7484278.1"/>
    <property type="molecule type" value="Genomic_DNA"/>
</dbReference>
<protein>
    <submittedName>
        <fullName evidence="6">DoxX family protein</fullName>
    </submittedName>
</protein>
<accession>A0A9X2VWT2</accession>
<dbReference type="InterPro" id="IPR032808">
    <property type="entry name" value="DoxX"/>
</dbReference>
<dbReference type="GO" id="GO:0016020">
    <property type="term" value="C:membrane"/>
    <property type="evidence" value="ECO:0007669"/>
    <property type="project" value="UniProtKB-SubCell"/>
</dbReference>
<comment type="caution">
    <text evidence="6">The sequence shown here is derived from an EMBL/GenBank/DDBJ whole genome shotgun (WGS) entry which is preliminary data.</text>
</comment>
<evidence type="ECO:0000256" key="4">
    <source>
        <dbReference type="ARBA" id="ARBA00023136"/>
    </source>
</evidence>
<keyword evidence="3 5" id="KW-1133">Transmembrane helix</keyword>
<proteinExistence type="predicted"/>
<keyword evidence="7" id="KW-1185">Reference proteome</keyword>
<gene>
    <name evidence="6" type="ORF">NZH93_46245</name>
</gene>
<sequence>MFIATLVLSALLALVFLGAGMSKVTKNKMMVEAATTHGFTVGQYQLIGAAEVAGAAGLVIGLWWAPLGVAAAVGLTLLMVGAVITHVRFKEKFALVAPSLVLAVLSAVAVVLRVVTA</sequence>
<dbReference type="RefSeq" id="WP_259629726.1">
    <property type="nucleotide sequence ID" value="NZ_JANYMP010000043.1"/>
</dbReference>
<feature type="transmembrane region" description="Helical" evidence="5">
    <location>
        <begin position="93"/>
        <end position="115"/>
    </location>
</feature>
<keyword evidence="2 5" id="KW-0812">Transmembrane</keyword>
<evidence type="ECO:0000256" key="2">
    <source>
        <dbReference type="ARBA" id="ARBA00022692"/>
    </source>
</evidence>
<evidence type="ECO:0000256" key="1">
    <source>
        <dbReference type="ARBA" id="ARBA00004141"/>
    </source>
</evidence>
<dbReference type="AlphaFoldDB" id="A0A9X2VWT2"/>
<evidence type="ECO:0000256" key="3">
    <source>
        <dbReference type="ARBA" id="ARBA00022989"/>
    </source>
</evidence>
<keyword evidence="4 5" id="KW-0472">Membrane</keyword>
<comment type="subcellular location">
    <subcellularLocation>
        <location evidence="1">Membrane</location>
        <topology evidence="1">Multi-pass membrane protein</topology>
    </subcellularLocation>
</comment>
<dbReference type="Proteomes" id="UP001141259">
    <property type="component" value="Unassembled WGS sequence"/>
</dbReference>
<name>A0A9X2VWT2_9PSEU</name>
<feature type="transmembrane region" description="Helical" evidence="5">
    <location>
        <begin position="69"/>
        <end position="87"/>
    </location>
</feature>
<evidence type="ECO:0000313" key="6">
    <source>
        <dbReference type="EMBL" id="MCS7484278.1"/>
    </source>
</evidence>
<dbReference type="Pfam" id="PF13564">
    <property type="entry name" value="DoxX_2"/>
    <property type="match status" value="1"/>
</dbReference>
<reference evidence="6" key="1">
    <citation type="submission" date="2022-08" db="EMBL/GenBank/DDBJ databases">
        <authorList>
            <person name="Tistechok S."/>
            <person name="Samborskyy M."/>
            <person name="Roman I."/>
        </authorList>
    </citation>
    <scope>NUCLEOTIDE SEQUENCE</scope>
    <source>
        <strain evidence="6">DSM 103496</strain>
    </source>
</reference>
<evidence type="ECO:0000313" key="7">
    <source>
        <dbReference type="Proteomes" id="UP001141259"/>
    </source>
</evidence>